<name>A0A381QXI4_9ZZZZ</name>
<keyword evidence="2" id="KW-1003">Cell membrane</keyword>
<dbReference type="InterPro" id="IPR051449">
    <property type="entry name" value="ABC-2_transporter_component"/>
</dbReference>
<feature type="transmembrane region" description="Helical" evidence="6">
    <location>
        <begin position="255"/>
        <end position="279"/>
    </location>
</feature>
<comment type="subcellular location">
    <subcellularLocation>
        <location evidence="1">Cell membrane</location>
        <topology evidence="1">Multi-pass membrane protein</topology>
    </subcellularLocation>
</comment>
<dbReference type="InterPro" id="IPR013525">
    <property type="entry name" value="ABC2_TM"/>
</dbReference>
<dbReference type="GO" id="GO:0005886">
    <property type="term" value="C:plasma membrane"/>
    <property type="evidence" value="ECO:0007669"/>
    <property type="project" value="UniProtKB-SubCell"/>
</dbReference>
<keyword evidence="4 6" id="KW-1133">Transmembrane helix</keyword>
<reference evidence="8" key="1">
    <citation type="submission" date="2018-05" db="EMBL/GenBank/DDBJ databases">
        <authorList>
            <person name="Lanie J.A."/>
            <person name="Ng W.-L."/>
            <person name="Kazmierczak K.M."/>
            <person name="Andrzejewski T.M."/>
            <person name="Davidsen T.M."/>
            <person name="Wayne K.J."/>
            <person name="Tettelin H."/>
            <person name="Glass J.I."/>
            <person name="Rusch D."/>
            <person name="Podicherti R."/>
            <person name="Tsui H.-C.T."/>
            <person name="Winkler M.E."/>
        </authorList>
    </citation>
    <scope>NUCLEOTIDE SEQUENCE</scope>
</reference>
<feature type="transmembrane region" description="Helical" evidence="6">
    <location>
        <begin position="6"/>
        <end position="29"/>
    </location>
</feature>
<feature type="transmembrane region" description="Helical" evidence="6">
    <location>
        <begin position="326"/>
        <end position="345"/>
    </location>
</feature>
<feature type="non-terminal residue" evidence="8">
    <location>
        <position position="1"/>
    </location>
</feature>
<accession>A0A381QXI4</accession>
<dbReference type="PANTHER" id="PTHR30294">
    <property type="entry name" value="MEMBRANE COMPONENT OF ABC TRANSPORTER YHHJ-RELATED"/>
    <property type="match status" value="1"/>
</dbReference>
<evidence type="ECO:0000256" key="6">
    <source>
        <dbReference type="SAM" id="Phobius"/>
    </source>
</evidence>
<evidence type="ECO:0000256" key="1">
    <source>
        <dbReference type="ARBA" id="ARBA00004651"/>
    </source>
</evidence>
<feature type="transmembrane region" description="Helical" evidence="6">
    <location>
        <begin position="162"/>
        <end position="180"/>
    </location>
</feature>
<evidence type="ECO:0000313" key="8">
    <source>
        <dbReference type="EMBL" id="SUZ82253.1"/>
    </source>
</evidence>
<proteinExistence type="predicted"/>
<evidence type="ECO:0000256" key="3">
    <source>
        <dbReference type="ARBA" id="ARBA00022692"/>
    </source>
</evidence>
<evidence type="ECO:0000256" key="2">
    <source>
        <dbReference type="ARBA" id="ARBA00022475"/>
    </source>
</evidence>
<dbReference type="Pfam" id="PF12698">
    <property type="entry name" value="ABC2_membrane_3"/>
    <property type="match status" value="1"/>
</dbReference>
<gene>
    <name evidence="8" type="ORF">METZ01_LOCUS35107</name>
</gene>
<evidence type="ECO:0000256" key="5">
    <source>
        <dbReference type="ARBA" id="ARBA00023136"/>
    </source>
</evidence>
<evidence type="ECO:0000256" key="4">
    <source>
        <dbReference type="ARBA" id="ARBA00022989"/>
    </source>
</evidence>
<protein>
    <recommendedName>
        <fullName evidence="7">ABC-2 type transporter transmembrane domain-containing protein</fullName>
    </recommendedName>
</protein>
<dbReference type="GO" id="GO:0140359">
    <property type="term" value="F:ABC-type transporter activity"/>
    <property type="evidence" value="ECO:0007669"/>
    <property type="project" value="InterPro"/>
</dbReference>
<organism evidence="8">
    <name type="scientific">marine metagenome</name>
    <dbReference type="NCBI Taxonomy" id="408172"/>
    <lineage>
        <taxon>unclassified sequences</taxon>
        <taxon>metagenomes</taxon>
        <taxon>ecological metagenomes</taxon>
    </lineage>
</organism>
<feature type="transmembrane region" description="Helical" evidence="6">
    <location>
        <begin position="351"/>
        <end position="372"/>
    </location>
</feature>
<feature type="transmembrane region" description="Helical" evidence="6">
    <location>
        <begin position="213"/>
        <end position="243"/>
    </location>
</feature>
<dbReference type="PANTHER" id="PTHR30294:SF29">
    <property type="entry name" value="MULTIDRUG ABC TRANSPORTER PERMEASE YBHS-RELATED"/>
    <property type="match status" value="1"/>
</dbReference>
<feature type="domain" description="ABC-2 type transporter transmembrane" evidence="7">
    <location>
        <begin position="4"/>
        <end position="372"/>
    </location>
</feature>
<keyword evidence="3 6" id="KW-0812">Transmembrane</keyword>
<sequence>VRSKWFVISTLGGPLLILLFMVVPAYFLVSGGQAQQKLAIVDGSNVLYERIAPYLVNEGLEVEEERWYPDVVTSLRKEATEGDLWGFIVLDELTLDTGEAIVYVTTRPSPIRQLTLQSAITRAVMEYQLERRGVDAEALLSGGDLSLELLSEERTSTEEPQFWVAYLGAFFLYMVILFYADSVMRATLEEKTSRIVEVIISSMEPWHLMLGKILGVGAVGLTQLLVWIVSGFLIVVGGMPLLVSLSPGLMPVETILSALPGIGMVTLFVCLFIFGFFMYSGLHAAVGAMCNTDQEAQQVRLPMVMLLVIPIAMVSVVIMQPMTAMSTWLSLFPLFSPFLIWARVVSGGIPAWQIGLSFLLMLFTVLAIAWVAGRIYKVGILMAGKRPTLPELWRWVKEA</sequence>
<dbReference type="AlphaFoldDB" id="A0A381QXI4"/>
<evidence type="ECO:0000259" key="7">
    <source>
        <dbReference type="Pfam" id="PF12698"/>
    </source>
</evidence>
<feature type="transmembrane region" description="Helical" evidence="6">
    <location>
        <begin position="299"/>
        <end position="319"/>
    </location>
</feature>
<keyword evidence="5 6" id="KW-0472">Membrane</keyword>
<dbReference type="EMBL" id="UINC01001498">
    <property type="protein sequence ID" value="SUZ82253.1"/>
    <property type="molecule type" value="Genomic_DNA"/>
</dbReference>